<keyword evidence="1" id="KW-0862">Zinc</keyword>
<evidence type="ECO:0000256" key="1">
    <source>
        <dbReference type="PROSITE-ProRule" id="PRU00175"/>
    </source>
</evidence>
<feature type="compositionally biased region" description="Basic and acidic residues" evidence="2">
    <location>
        <begin position="1"/>
        <end position="19"/>
    </location>
</feature>
<feature type="region of interest" description="Disordered" evidence="2">
    <location>
        <begin position="204"/>
        <end position="244"/>
    </location>
</feature>
<sequence>MADRNRDPEHLQRQRDREFQIGSPLDHEDLDYYDSSDTDLDNDDGVPDDTQIWRDALGIEGDDGDGDDDDEDDDERYGMEPEQPEYYHGDDDHVYVPPPSIARQIEAARQEGAASALSSALCSGCGGRRNGVFCPICLDSWSTGGNHYVSCLPCGHVYGFSCIQKWLQRSQKDLAPCPQCGMNYRGEDIRKLYVSQISVADSDLQKVPEQTQVPPVEPSTSQQANPDHPKMEEEHQPPMPDSMHSIRESIQKHDVQLRRMEAEITWMKACLSRVCTHLEIVHPPVTQDPPVADAATKENPAIREVTPEVEMSDSQVQ</sequence>
<dbReference type="SMART" id="SM00184">
    <property type="entry name" value="RING"/>
    <property type="match status" value="1"/>
</dbReference>
<dbReference type="Pfam" id="PF13639">
    <property type="entry name" value="zf-RING_2"/>
    <property type="match status" value="1"/>
</dbReference>
<proteinExistence type="predicted"/>
<feature type="compositionally biased region" description="Acidic residues" evidence="2">
    <location>
        <begin position="60"/>
        <end position="75"/>
    </location>
</feature>
<dbReference type="SUPFAM" id="SSF57850">
    <property type="entry name" value="RING/U-box"/>
    <property type="match status" value="1"/>
</dbReference>
<dbReference type="InterPro" id="IPR037381">
    <property type="entry name" value="RFWD3"/>
</dbReference>
<evidence type="ECO:0000259" key="3">
    <source>
        <dbReference type="PROSITE" id="PS50089"/>
    </source>
</evidence>
<keyword evidence="5" id="KW-1185">Reference proteome</keyword>
<dbReference type="PANTHER" id="PTHR16047:SF7">
    <property type="entry name" value="E3 UBIQUITIN-PROTEIN LIGASE RFWD3"/>
    <property type="match status" value="1"/>
</dbReference>
<evidence type="ECO:0000256" key="2">
    <source>
        <dbReference type="SAM" id="MobiDB-lite"/>
    </source>
</evidence>
<dbReference type="InterPro" id="IPR013083">
    <property type="entry name" value="Znf_RING/FYVE/PHD"/>
</dbReference>
<reference evidence="4 5" key="1">
    <citation type="submission" date="2024-01" db="EMBL/GenBank/DDBJ databases">
        <title>Genome assemblies of Stephania.</title>
        <authorList>
            <person name="Yang L."/>
        </authorList>
    </citation>
    <scope>NUCLEOTIDE SEQUENCE [LARGE SCALE GENOMIC DNA]</scope>
    <source>
        <strain evidence="4">JXDWG</strain>
        <tissue evidence="4">Leaf</tissue>
    </source>
</reference>
<accession>A0AAP0P3X4</accession>
<keyword evidence="1" id="KW-0863">Zinc-finger</keyword>
<dbReference type="AlphaFoldDB" id="A0AAP0P3X4"/>
<dbReference type="InterPro" id="IPR001841">
    <property type="entry name" value="Znf_RING"/>
</dbReference>
<dbReference type="GO" id="GO:0008270">
    <property type="term" value="F:zinc ion binding"/>
    <property type="evidence" value="ECO:0007669"/>
    <property type="project" value="UniProtKB-KW"/>
</dbReference>
<dbReference type="GO" id="GO:0036297">
    <property type="term" value="P:interstrand cross-link repair"/>
    <property type="evidence" value="ECO:0007669"/>
    <property type="project" value="InterPro"/>
</dbReference>
<evidence type="ECO:0000313" key="5">
    <source>
        <dbReference type="Proteomes" id="UP001419268"/>
    </source>
</evidence>
<feature type="compositionally biased region" description="Basic and acidic residues" evidence="2">
    <location>
        <begin position="227"/>
        <end position="236"/>
    </location>
</feature>
<dbReference type="EMBL" id="JBBNAG010000006">
    <property type="protein sequence ID" value="KAK9126596.1"/>
    <property type="molecule type" value="Genomic_DNA"/>
</dbReference>
<dbReference type="CDD" id="cd16450">
    <property type="entry name" value="mRING-C3HGC3_RFWD3"/>
    <property type="match status" value="1"/>
</dbReference>
<dbReference type="GO" id="GO:0004842">
    <property type="term" value="F:ubiquitin-protein transferase activity"/>
    <property type="evidence" value="ECO:0007669"/>
    <property type="project" value="InterPro"/>
</dbReference>
<dbReference type="GO" id="GO:0016567">
    <property type="term" value="P:protein ubiquitination"/>
    <property type="evidence" value="ECO:0007669"/>
    <property type="project" value="InterPro"/>
</dbReference>
<protein>
    <recommendedName>
        <fullName evidence="3">RING-type domain-containing protein</fullName>
    </recommendedName>
</protein>
<feature type="region of interest" description="Disordered" evidence="2">
    <location>
        <begin position="288"/>
        <end position="317"/>
    </location>
</feature>
<name>A0AAP0P3X4_9MAGN</name>
<dbReference type="Proteomes" id="UP001419268">
    <property type="component" value="Unassembled WGS sequence"/>
</dbReference>
<organism evidence="4 5">
    <name type="scientific">Stephania cephalantha</name>
    <dbReference type="NCBI Taxonomy" id="152367"/>
    <lineage>
        <taxon>Eukaryota</taxon>
        <taxon>Viridiplantae</taxon>
        <taxon>Streptophyta</taxon>
        <taxon>Embryophyta</taxon>
        <taxon>Tracheophyta</taxon>
        <taxon>Spermatophyta</taxon>
        <taxon>Magnoliopsida</taxon>
        <taxon>Ranunculales</taxon>
        <taxon>Menispermaceae</taxon>
        <taxon>Menispermoideae</taxon>
        <taxon>Cissampelideae</taxon>
        <taxon>Stephania</taxon>
    </lineage>
</organism>
<evidence type="ECO:0000313" key="4">
    <source>
        <dbReference type="EMBL" id="KAK9126596.1"/>
    </source>
</evidence>
<feature type="compositionally biased region" description="Acidic residues" evidence="2">
    <location>
        <begin position="28"/>
        <end position="47"/>
    </location>
</feature>
<dbReference type="PANTHER" id="PTHR16047">
    <property type="entry name" value="RFWD3 PROTEIN"/>
    <property type="match status" value="1"/>
</dbReference>
<dbReference type="GO" id="GO:0005634">
    <property type="term" value="C:nucleus"/>
    <property type="evidence" value="ECO:0007669"/>
    <property type="project" value="InterPro"/>
</dbReference>
<dbReference type="Gene3D" id="3.30.40.10">
    <property type="entry name" value="Zinc/RING finger domain, C3HC4 (zinc finger)"/>
    <property type="match status" value="1"/>
</dbReference>
<feature type="region of interest" description="Disordered" evidence="2">
    <location>
        <begin position="1"/>
        <end position="92"/>
    </location>
</feature>
<keyword evidence="1" id="KW-0479">Metal-binding</keyword>
<gene>
    <name evidence="4" type="ORF">Scep_015442</name>
</gene>
<comment type="caution">
    <text evidence="4">The sequence shown here is derived from an EMBL/GenBank/DDBJ whole genome shotgun (WGS) entry which is preliminary data.</text>
</comment>
<feature type="domain" description="RING-type" evidence="3">
    <location>
        <begin position="134"/>
        <end position="180"/>
    </location>
</feature>
<dbReference type="PROSITE" id="PS50089">
    <property type="entry name" value="ZF_RING_2"/>
    <property type="match status" value="1"/>
</dbReference>